<proteinExistence type="predicted"/>
<evidence type="ECO:0000313" key="3">
    <source>
        <dbReference type="EMBL" id="GAG44762.1"/>
    </source>
</evidence>
<evidence type="ECO:0000259" key="2">
    <source>
        <dbReference type="SMART" id="SM00670"/>
    </source>
</evidence>
<keyword evidence="1" id="KW-1133">Transmembrane helix</keyword>
<dbReference type="CDD" id="cd09877">
    <property type="entry name" value="PIN_YacL-like"/>
    <property type="match status" value="1"/>
</dbReference>
<dbReference type="Pfam" id="PF01850">
    <property type="entry name" value="PIN"/>
    <property type="match status" value="1"/>
</dbReference>
<keyword evidence="1" id="KW-0812">Transmembrane</keyword>
<protein>
    <recommendedName>
        <fullName evidence="2">PIN domain-containing protein</fullName>
    </recommendedName>
</protein>
<dbReference type="Gene3D" id="3.40.50.1010">
    <property type="entry name" value="5'-nuclease"/>
    <property type="match status" value="1"/>
</dbReference>
<comment type="caution">
    <text evidence="3">The sequence shown here is derived from an EMBL/GenBank/DDBJ whole genome shotgun (WGS) entry which is preliminary data.</text>
</comment>
<feature type="non-terminal residue" evidence="3">
    <location>
        <position position="1"/>
    </location>
</feature>
<dbReference type="SMART" id="SM00670">
    <property type="entry name" value="PINc"/>
    <property type="match status" value="1"/>
</dbReference>
<feature type="transmembrane region" description="Helical" evidence="1">
    <location>
        <begin position="12"/>
        <end position="34"/>
    </location>
</feature>
<dbReference type="PANTHER" id="PTHR11603">
    <property type="entry name" value="AAA FAMILY ATPASE"/>
    <property type="match status" value="1"/>
</dbReference>
<feature type="transmembrane region" description="Helical" evidence="1">
    <location>
        <begin position="40"/>
        <end position="60"/>
    </location>
</feature>
<feature type="non-terminal residue" evidence="3">
    <location>
        <position position="205"/>
    </location>
</feature>
<dbReference type="EMBL" id="BARS01055343">
    <property type="protein sequence ID" value="GAG44762.1"/>
    <property type="molecule type" value="Genomic_DNA"/>
</dbReference>
<dbReference type="InterPro" id="IPR029060">
    <property type="entry name" value="PIN-like_dom_sf"/>
</dbReference>
<sequence length="205" mass="22228">FEENAEIRFVNSFIVGLGATLIGIVFHFALGIAFPSGSAVRVAQGFLLIGSTLVGLRIGFSLDGPIWRTGEASQLGAQNRRHGASGGKLLDTSIIIDGRIGSLLSTGFVEGEILVPEFVLAELQNIADSSNNLRRRKGRRGLDILNELMQDEGVSIRVLTKDYPSIREVDRKLIRLAKDETATLVTTDFNLNRVAQVEGVPILNV</sequence>
<dbReference type="InterPro" id="IPR002716">
    <property type="entry name" value="PIN_dom"/>
</dbReference>
<name>X0YBU6_9ZZZZ</name>
<organism evidence="3">
    <name type="scientific">marine sediment metagenome</name>
    <dbReference type="NCBI Taxonomy" id="412755"/>
    <lineage>
        <taxon>unclassified sequences</taxon>
        <taxon>metagenomes</taxon>
        <taxon>ecological metagenomes</taxon>
    </lineage>
</organism>
<dbReference type="SUPFAM" id="SSF88723">
    <property type="entry name" value="PIN domain-like"/>
    <property type="match status" value="1"/>
</dbReference>
<reference evidence="3" key="1">
    <citation type="journal article" date="2014" name="Front. Microbiol.">
        <title>High frequency of phylogenetically diverse reductive dehalogenase-homologous genes in deep subseafloor sedimentary metagenomes.</title>
        <authorList>
            <person name="Kawai M."/>
            <person name="Futagami T."/>
            <person name="Toyoda A."/>
            <person name="Takaki Y."/>
            <person name="Nishi S."/>
            <person name="Hori S."/>
            <person name="Arai W."/>
            <person name="Tsubouchi T."/>
            <person name="Morono Y."/>
            <person name="Uchiyama I."/>
            <person name="Ito T."/>
            <person name="Fujiyama A."/>
            <person name="Inagaki F."/>
            <person name="Takami H."/>
        </authorList>
    </citation>
    <scope>NUCLEOTIDE SEQUENCE</scope>
    <source>
        <strain evidence="3">Expedition CK06-06</strain>
    </source>
</reference>
<dbReference type="InterPro" id="IPR052041">
    <property type="entry name" value="Nucleic_acid_metab_PIN/TRAM"/>
</dbReference>
<feature type="domain" description="PIN" evidence="2">
    <location>
        <begin position="86"/>
        <end position="193"/>
    </location>
</feature>
<evidence type="ECO:0000256" key="1">
    <source>
        <dbReference type="SAM" id="Phobius"/>
    </source>
</evidence>
<dbReference type="AlphaFoldDB" id="X0YBU6"/>
<keyword evidence="1" id="KW-0472">Membrane</keyword>
<gene>
    <name evidence="3" type="ORF">S01H1_81729</name>
</gene>
<accession>X0YBU6</accession>
<dbReference type="PANTHER" id="PTHR11603:SF147">
    <property type="entry name" value="MEMBRANE PROTEIN"/>
    <property type="match status" value="1"/>
</dbReference>